<dbReference type="Proteomes" id="UP000579647">
    <property type="component" value="Unassembled WGS sequence"/>
</dbReference>
<feature type="transmembrane region" description="Helical" evidence="2">
    <location>
        <begin position="552"/>
        <end position="580"/>
    </location>
</feature>
<dbReference type="SUPFAM" id="SSF56601">
    <property type="entry name" value="beta-lactamase/transpeptidase-like"/>
    <property type="match status" value="1"/>
</dbReference>
<dbReference type="Gene3D" id="3.40.710.10">
    <property type="entry name" value="DD-peptidase/beta-lactamase superfamily"/>
    <property type="match status" value="1"/>
</dbReference>
<name>A0A840WAV8_9ACTN</name>
<protein>
    <submittedName>
        <fullName evidence="4">CubicO group peptidase (Beta-lactamase class C family)</fullName>
    </submittedName>
</protein>
<keyword evidence="2" id="KW-0472">Membrane</keyword>
<organism evidence="4 5">
    <name type="scientific">Nocardiopsis metallicus</name>
    <dbReference type="NCBI Taxonomy" id="179819"/>
    <lineage>
        <taxon>Bacteria</taxon>
        <taxon>Bacillati</taxon>
        <taxon>Actinomycetota</taxon>
        <taxon>Actinomycetes</taxon>
        <taxon>Streptosporangiales</taxon>
        <taxon>Nocardiopsidaceae</taxon>
        <taxon>Nocardiopsis</taxon>
    </lineage>
</organism>
<dbReference type="PANTHER" id="PTHR46825">
    <property type="entry name" value="D-ALANYL-D-ALANINE-CARBOXYPEPTIDASE/ENDOPEPTIDASE AMPH"/>
    <property type="match status" value="1"/>
</dbReference>
<feature type="region of interest" description="Disordered" evidence="1">
    <location>
        <begin position="411"/>
        <end position="430"/>
    </location>
</feature>
<dbReference type="RefSeq" id="WP_184367284.1">
    <property type="nucleotide sequence ID" value="NZ_BAAAKM010000158.1"/>
</dbReference>
<dbReference type="AlphaFoldDB" id="A0A840WAV8"/>
<feature type="transmembrane region" description="Helical" evidence="2">
    <location>
        <begin position="635"/>
        <end position="655"/>
    </location>
</feature>
<dbReference type="PANTHER" id="PTHR46825:SF9">
    <property type="entry name" value="BETA-LACTAMASE-RELATED DOMAIN-CONTAINING PROTEIN"/>
    <property type="match status" value="1"/>
</dbReference>
<dbReference type="EMBL" id="JACHDO010000001">
    <property type="protein sequence ID" value="MBB5494180.1"/>
    <property type="molecule type" value="Genomic_DNA"/>
</dbReference>
<keyword evidence="2" id="KW-1133">Transmembrane helix</keyword>
<evidence type="ECO:0000313" key="4">
    <source>
        <dbReference type="EMBL" id="MBB5494180.1"/>
    </source>
</evidence>
<accession>A0A840WAV8</accession>
<evidence type="ECO:0000313" key="5">
    <source>
        <dbReference type="Proteomes" id="UP000579647"/>
    </source>
</evidence>
<gene>
    <name evidence="4" type="ORF">HNR07_005317</name>
</gene>
<keyword evidence="5" id="KW-1185">Reference proteome</keyword>
<reference evidence="4 5" key="1">
    <citation type="submission" date="2020-08" db="EMBL/GenBank/DDBJ databases">
        <title>Sequencing the genomes of 1000 actinobacteria strains.</title>
        <authorList>
            <person name="Klenk H.-P."/>
        </authorList>
    </citation>
    <scope>NUCLEOTIDE SEQUENCE [LARGE SCALE GENOMIC DNA]</scope>
    <source>
        <strain evidence="4 5">DSM 44598</strain>
    </source>
</reference>
<dbReference type="InterPro" id="IPR001466">
    <property type="entry name" value="Beta-lactam-related"/>
</dbReference>
<dbReference type="InterPro" id="IPR012338">
    <property type="entry name" value="Beta-lactam/transpept-like"/>
</dbReference>
<feature type="region of interest" description="Disordered" evidence="1">
    <location>
        <begin position="1"/>
        <end position="20"/>
    </location>
</feature>
<dbReference type="Pfam" id="PF00144">
    <property type="entry name" value="Beta-lactamase"/>
    <property type="match status" value="1"/>
</dbReference>
<evidence type="ECO:0000259" key="3">
    <source>
        <dbReference type="Pfam" id="PF00144"/>
    </source>
</evidence>
<proteinExistence type="predicted"/>
<feature type="transmembrane region" description="Helical" evidence="2">
    <location>
        <begin position="521"/>
        <end position="540"/>
    </location>
</feature>
<feature type="transmembrane region" description="Helical" evidence="2">
    <location>
        <begin position="600"/>
        <end position="623"/>
    </location>
</feature>
<comment type="caution">
    <text evidence="4">The sequence shown here is derived from an EMBL/GenBank/DDBJ whole genome shotgun (WGS) entry which is preliminary data.</text>
</comment>
<evidence type="ECO:0000256" key="1">
    <source>
        <dbReference type="SAM" id="MobiDB-lite"/>
    </source>
</evidence>
<feature type="domain" description="Beta-lactamase-related" evidence="3">
    <location>
        <begin position="65"/>
        <end position="388"/>
    </location>
</feature>
<evidence type="ECO:0000256" key="2">
    <source>
        <dbReference type="SAM" id="Phobius"/>
    </source>
</evidence>
<keyword evidence="2" id="KW-0812">Transmembrane</keyword>
<sequence>MFSPLTHSTRTRSRPARPSWPASLGLSLALGMAAPLALMPSAPAQAQAIAPAPPLTPDTAQAFVDGRVPELLAEHGAPGLTVSIVADGEPLAGAAHGVADLADGTPMDEGSHALPTASIAKSFTAVAVLQLAEQGEVDLHEDVNTYLPEELRVPDTHPGEPVTLHHLLTHTPGFDERTDMDDPEDTAGQRDLAEFLRDNTPERIFPPGRYTAYSNYGTGLAGYVVQEVSGVPFEEYAERNVFAPLGMDGTEFGQLHELAQEHDLVTGHGPDGAPAALVHIPLVPAGAAVTSTGDMSRFMLALLNGGELDGERVLGTESVAMMLDRQFEHHPDATAMGYGTYEWRTGPPRGVGHGGDLDGIHTGYLLLPELDAGVFVAVNGDDTDPEAGAGLLHDLRFAVLQAFADEFGPADARTGSEAAPEADPGDDLSVYSGSYVTTRRAVEGTARIITLFDNLAVRDAGDGTLRVRGVMIPQERWLPVGDGVFVGQDSGERLVFTVEDGRAAAVYLDANPTNGYDRTSALAGPGLHLITVVVALLVLLTGTAHLRRPRGAAGVAAAVSASLTALACLVSVGLVVYAVTDMNRLQDWVFGDSVVLTMPLASAVPLALTTAGFAVTAWVRGWWGEGWWGRIRRVHYSLLPLAALAVIAVGVQYGLVWPQG</sequence>
<dbReference type="InterPro" id="IPR050491">
    <property type="entry name" value="AmpC-like"/>
</dbReference>